<keyword evidence="11" id="KW-0472">Membrane</keyword>
<dbReference type="EMBL" id="CP042435">
    <property type="protein sequence ID" value="QEC66710.1"/>
    <property type="molecule type" value="Genomic_DNA"/>
</dbReference>
<name>A0A5B8V5N6_9BACT</name>
<dbReference type="InterPro" id="IPR002816">
    <property type="entry name" value="TraB/PrgY/GumN_fam"/>
</dbReference>
<evidence type="ECO:0000256" key="12">
    <source>
        <dbReference type="ARBA" id="ARBA00023180"/>
    </source>
</evidence>
<evidence type="ECO:0000256" key="8">
    <source>
        <dbReference type="ARBA" id="ARBA00022801"/>
    </source>
</evidence>
<dbReference type="KEGG" id="pgin:FRZ67_05115"/>
<evidence type="ECO:0000256" key="10">
    <source>
        <dbReference type="ARBA" id="ARBA00023049"/>
    </source>
</evidence>
<dbReference type="GO" id="GO:0030178">
    <property type="term" value="P:negative regulation of Wnt signaling pathway"/>
    <property type="evidence" value="ECO:0007669"/>
    <property type="project" value="InterPro"/>
</dbReference>
<dbReference type="PANTHER" id="PTHR31120">
    <property type="entry name" value="METALLOPROTEASE TIKI"/>
    <property type="match status" value="1"/>
</dbReference>
<keyword evidence="10" id="KW-0482">Metalloprotease</keyword>
<keyword evidence="5" id="KW-0812">Transmembrane</keyword>
<dbReference type="GO" id="GO:0046872">
    <property type="term" value="F:metal ion binding"/>
    <property type="evidence" value="ECO:0007669"/>
    <property type="project" value="UniProtKB-KW"/>
</dbReference>
<evidence type="ECO:0000256" key="5">
    <source>
        <dbReference type="ARBA" id="ARBA00022692"/>
    </source>
</evidence>
<dbReference type="RefSeq" id="WP_147188510.1">
    <property type="nucleotide sequence ID" value="NZ_CP042435.1"/>
</dbReference>
<evidence type="ECO:0000256" key="6">
    <source>
        <dbReference type="ARBA" id="ARBA00022723"/>
    </source>
</evidence>
<protein>
    <submittedName>
        <fullName evidence="14">TraB/GumN family protein</fullName>
    </submittedName>
</protein>
<dbReference type="Pfam" id="PF01963">
    <property type="entry name" value="TraB_PrgY_gumN"/>
    <property type="match status" value="1"/>
</dbReference>
<evidence type="ECO:0000313" key="15">
    <source>
        <dbReference type="Proteomes" id="UP000321533"/>
    </source>
</evidence>
<evidence type="ECO:0000256" key="7">
    <source>
        <dbReference type="ARBA" id="ARBA00022729"/>
    </source>
</evidence>
<dbReference type="InterPro" id="IPR040230">
    <property type="entry name" value="TIKI1/2-like"/>
</dbReference>
<keyword evidence="12" id="KW-0325">Glycoprotein</keyword>
<evidence type="ECO:0000256" key="13">
    <source>
        <dbReference type="SAM" id="SignalP"/>
    </source>
</evidence>
<accession>A0A5B8V5N6</accession>
<feature type="signal peptide" evidence="13">
    <location>
        <begin position="1"/>
        <end position="18"/>
    </location>
</feature>
<dbReference type="PANTHER" id="PTHR31120:SF6">
    <property type="entry name" value="METALLOPROTEASE TIKI HOMOLOG"/>
    <property type="match status" value="1"/>
</dbReference>
<comment type="cofactor">
    <cofactor evidence="1">
        <name>Mn(2+)</name>
        <dbReference type="ChEBI" id="CHEBI:29035"/>
    </cofactor>
</comment>
<comment type="cofactor">
    <cofactor evidence="2">
        <name>Co(2+)</name>
        <dbReference type="ChEBI" id="CHEBI:48828"/>
    </cofactor>
</comment>
<evidence type="ECO:0000256" key="2">
    <source>
        <dbReference type="ARBA" id="ARBA00001941"/>
    </source>
</evidence>
<reference evidence="14 15" key="1">
    <citation type="journal article" date="2016" name="Int. J. Syst. Evol. Microbiol.">
        <title>Panacibacter ginsenosidivorans gen. nov., sp. nov., with ginsenoside converting activity isolated from soil of a ginseng field.</title>
        <authorList>
            <person name="Siddiqi M.Z."/>
            <person name="Muhammad Shafi S."/>
            <person name="Choi K.D."/>
            <person name="Im W.T."/>
        </authorList>
    </citation>
    <scope>NUCLEOTIDE SEQUENCE [LARGE SCALE GENOMIC DNA]</scope>
    <source>
        <strain evidence="14 15">Gsoil1550</strain>
    </source>
</reference>
<dbReference type="CDD" id="cd14789">
    <property type="entry name" value="Tiki"/>
    <property type="match status" value="1"/>
</dbReference>
<dbReference type="GO" id="GO:0006508">
    <property type="term" value="P:proteolysis"/>
    <property type="evidence" value="ECO:0007669"/>
    <property type="project" value="UniProtKB-KW"/>
</dbReference>
<keyword evidence="4" id="KW-0645">Protease</keyword>
<dbReference type="GO" id="GO:0004222">
    <property type="term" value="F:metalloendopeptidase activity"/>
    <property type="evidence" value="ECO:0007669"/>
    <property type="project" value="TreeGrafter"/>
</dbReference>
<gene>
    <name evidence="14" type="ORF">FRZ67_05115</name>
</gene>
<evidence type="ECO:0000256" key="1">
    <source>
        <dbReference type="ARBA" id="ARBA00001936"/>
    </source>
</evidence>
<sequence>MKMKIVFVLLSISVVLFANPFKSFSQKKNTDSKSNTAAANQKKYPSLLWEITGNGLVKPSYLFGTMHISNKMVFNLSDSFYKAIKSVDVVALEQNPEVWQEAYSREDFNGGNDFIHSQLFRSFNMSNERLTEQTFSLSNYESKIQLGLASEARMVNGMLYRNNVGQEDFEEETYLDMYIYRLGRKLNKIVTGVEDYKESDKLVKEAYRDMYKDKKPRRSYDISGFDYKHKMEDAYRKGDLDLLDSLQDITTVSDAFNEKFLFRRNDIQANSIDTILKKHSLFVGVGAAHLPGERGVIELLRKKGYTVRPVVIGQRNSEEKDKLEKIRVPVEFKRQYAEDSLFSVEIPGEKFFRFGSFAQTNMMQYADMANGSYYMATRVKTNAALLGQSAEEVLRKTDSMLYENVPGKILSKKTITKNGFNGFDITNRTRKGDVQRYNIFILPNELVILKISGIADYISGGKEADQFFSSVIFDSSAYVFKQTIYQPPYGGFTATFPSKPVYVAEKRNDKSRSEWLSVDNNGNDYFIFKTTINQYDYIEEDTFELRLMEESFKSSPVIKESANGKTASWKGYPVINAKYLHADGSQMKIRYLIQGANYYLIGVRYKTNESVADDFLNSFNITATHYGEVKERKDAAVGFSVNSPLFYPPADTTDDFSIQDLYAMSGGDEDKVGPYIDMLKSMFIKTIGNDTTGERITLVSFRFPKYTYLKDSAAFMKSKVFIGSHDKDYIIKTRKESVTPNHWYTIYYQATDTASSRIITAKSFYKDGVIFYLANMSDSVTPPGSFVSNFFETFTPSDTFKAVNVFEKKSKLFFSEYFSSDSALSKKAMQSMAASLFDSSDLSQIKKAISQLSWRNKNYLSLKKRWINVMSNFHDTASVNYLTDLYTQVKDTSGLQNAILNALLEMRTAASFASFKDLLLQETPALITGDNAYDDYQGFNMDMMLDAFTNENTVDKRSAFNGHKWAPLYDTLALSKTIIPDLLQMITLDDYKDDILELLTYAVDSGYIKADDYKQYYTKLLLDAKQRVKKQVAREDEKEMNKLDRDDDADNNYNYNLNNRSVNNYLENYAVLLMPFWDRSAEVPALFEKLLQLRDKDIKISTAVLMLRNKKNVPDSILNMLAADDHYRLSFYNQLNDAGIADKFPVKYKNQTDMALSALSAAFYYSKTDSLIYLDKLQVNDAKHKGWLYFFKYKKSKDDKEWHIAYSGLQPLDATKISTTFNAYKNDFIGYSREVYNTADVKQKMQQLLKENLYALRKSSSQFYGNNNDEDALVVDEVKGGRVE</sequence>
<keyword evidence="15" id="KW-1185">Reference proteome</keyword>
<keyword evidence="9" id="KW-1133">Transmembrane helix</keyword>
<organism evidence="14 15">
    <name type="scientific">Panacibacter ginsenosidivorans</name>
    <dbReference type="NCBI Taxonomy" id="1813871"/>
    <lineage>
        <taxon>Bacteria</taxon>
        <taxon>Pseudomonadati</taxon>
        <taxon>Bacteroidota</taxon>
        <taxon>Chitinophagia</taxon>
        <taxon>Chitinophagales</taxon>
        <taxon>Chitinophagaceae</taxon>
        <taxon>Panacibacter</taxon>
    </lineage>
</organism>
<dbReference type="GO" id="GO:0016020">
    <property type="term" value="C:membrane"/>
    <property type="evidence" value="ECO:0007669"/>
    <property type="project" value="UniProtKB-SubCell"/>
</dbReference>
<evidence type="ECO:0000313" key="14">
    <source>
        <dbReference type="EMBL" id="QEC66710.1"/>
    </source>
</evidence>
<feature type="chain" id="PRO_5022849393" evidence="13">
    <location>
        <begin position="19"/>
        <end position="1284"/>
    </location>
</feature>
<dbReference type="OrthoDB" id="9798714at2"/>
<proteinExistence type="predicted"/>
<keyword evidence="7 13" id="KW-0732">Signal</keyword>
<evidence type="ECO:0000256" key="11">
    <source>
        <dbReference type="ARBA" id="ARBA00023136"/>
    </source>
</evidence>
<evidence type="ECO:0000256" key="3">
    <source>
        <dbReference type="ARBA" id="ARBA00004479"/>
    </source>
</evidence>
<keyword evidence="8" id="KW-0378">Hydrolase</keyword>
<comment type="subcellular location">
    <subcellularLocation>
        <location evidence="3">Membrane</location>
        <topology evidence="3">Single-pass type I membrane protein</topology>
    </subcellularLocation>
</comment>
<evidence type="ECO:0000256" key="4">
    <source>
        <dbReference type="ARBA" id="ARBA00022670"/>
    </source>
</evidence>
<dbReference type="Proteomes" id="UP000321533">
    <property type="component" value="Chromosome"/>
</dbReference>
<evidence type="ECO:0000256" key="9">
    <source>
        <dbReference type="ARBA" id="ARBA00022989"/>
    </source>
</evidence>
<keyword evidence="6" id="KW-0479">Metal-binding</keyword>